<dbReference type="EMBL" id="CP045143">
    <property type="protein sequence ID" value="QFR22982.1"/>
    <property type="molecule type" value="Genomic_DNA"/>
</dbReference>
<gene>
    <name evidence="1" type="ORF">D1010_05735</name>
</gene>
<dbReference type="AlphaFoldDB" id="A0A5P8M3A3"/>
<dbReference type="RefSeq" id="WP_152260451.1">
    <property type="nucleotide sequence ID" value="NZ_CP045143.1"/>
</dbReference>
<protein>
    <submittedName>
        <fullName evidence="1">Uncharacterized protein</fullName>
    </submittedName>
</protein>
<evidence type="ECO:0000313" key="1">
    <source>
        <dbReference type="EMBL" id="QFR22982.1"/>
    </source>
</evidence>
<evidence type="ECO:0000313" key="2">
    <source>
        <dbReference type="Proteomes" id="UP000326779"/>
    </source>
</evidence>
<dbReference type="KEGG" id="lhb:D1010_05735"/>
<reference evidence="1 2" key="1">
    <citation type="submission" date="2019-10" db="EMBL/GenBank/DDBJ databases">
        <title>The completed genome of Lactobacillus harbinensis M1.</title>
        <authorList>
            <person name="Zheng Y."/>
        </authorList>
    </citation>
    <scope>NUCLEOTIDE SEQUENCE [LARGE SCALE GENOMIC DNA]</scope>
    <source>
        <strain evidence="1 2">M1</strain>
    </source>
</reference>
<organism evidence="1 2">
    <name type="scientific">Schleiferilactobacillus harbinensis</name>
    <dbReference type="NCBI Taxonomy" id="304207"/>
    <lineage>
        <taxon>Bacteria</taxon>
        <taxon>Bacillati</taxon>
        <taxon>Bacillota</taxon>
        <taxon>Bacilli</taxon>
        <taxon>Lactobacillales</taxon>
        <taxon>Lactobacillaceae</taxon>
        <taxon>Schleiferilactobacillus</taxon>
    </lineage>
</organism>
<proteinExistence type="predicted"/>
<sequence length="161" mass="18681">MQINASNYTLAAAYDRQNDDSDVITDILGNNVYPGEPVWSFRYHGRSGKEEAAILSYDVASDKQFFRSEIRRLGPVQYLRRVMHEEPADFLLRQFGKDSQIINPDIIRNMIERAMGAGDIERVLQFDFEDTLENYLDRLEDADQAPMELYYDADHYEVGEV</sequence>
<accession>A0A5P8M3A3</accession>
<dbReference type="Proteomes" id="UP000326779">
    <property type="component" value="Chromosome"/>
</dbReference>
<name>A0A5P8M3A3_9LACO</name>